<sequence length="70" mass="8078">MIDDLLASSKDATIEGHRAQFCERHEWYEHGPFTRQRETKHSLCGPLQRDAIKKAGRLDPTHDYVTRVAS</sequence>
<reference evidence="2" key="2">
    <citation type="submission" date="2015-01" db="EMBL/GenBank/DDBJ databases">
        <title>Evolutionary Origins and Diversification of the Mycorrhizal Mutualists.</title>
        <authorList>
            <consortium name="DOE Joint Genome Institute"/>
            <consortium name="Mycorrhizal Genomics Consortium"/>
            <person name="Kohler A."/>
            <person name="Kuo A."/>
            <person name="Nagy L.G."/>
            <person name="Floudas D."/>
            <person name="Copeland A."/>
            <person name="Barry K.W."/>
            <person name="Cichocki N."/>
            <person name="Veneault-Fourrey C."/>
            <person name="LaButti K."/>
            <person name="Lindquist E.A."/>
            <person name="Lipzen A."/>
            <person name="Lundell T."/>
            <person name="Morin E."/>
            <person name="Murat C."/>
            <person name="Riley R."/>
            <person name="Ohm R."/>
            <person name="Sun H."/>
            <person name="Tunlid A."/>
            <person name="Henrissat B."/>
            <person name="Grigoriev I.V."/>
            <person name="Hibbett D.S."/>
            <person name="Martin F."/>
        </authorList>
    </citation>
    <scope>NUCLEOTIDE SEQUENCE [LARGE SCALE GENOMIC DNA]</scope>
    <source>
        <strain evidence="2">Marx 270</strain>
    </source>
</reference>
<keyword evidence="2" id="KW-1185">Reference proteome</keyword>
<organism evidence="1 2">
    <name type="scientific">Pisolithus tinctorius Marx 270</name>
    <dbReference type="NCBI Taxonomy" id="870435"/>
    <lineage>
        <taxon>Eukaryota</taxon>
        <taxon>Fungi</taxon>
        <taxon>Dikarya</taxon>
        <taxon>Basidiomycota</taxon>
        <taxon>Agaricomycotina</taxon>
        <taxon>Agaricomycetes</taxon>
        <taxon>Agaricomycetidae</taxon>
        <taxon>Boletales</taxon>
        <taxon>Sclerodermatineae</taxon>
        <taxon>Pisolithaceae</taxon>
        <taxon>Pisolithus</taxon>
    </lineage>
</organism>
<dbReference type="AlphaFoldDB" id="A0A0C3NBR9"/>
<protein>
    <submittedName>
        <fullName evidence="1">Uncharacterized protein</fullName>
    </submittedName>
</protein>
<dbReference type="InParanoid" id="A0A0C3NBR9"/>
<gene>
    <name evidence="1" type="ORF">M404DRAFT_36218</name>
</gene>
<evidence type="ECO:0000313" key="2">
    <source>
        <dbReference type="Proteomes" id="UP000054217"/>
    </source>
</evidence>
<dbReference type="EMBL" id="KN832185">
    <property type="protein sequence ID" value="KIN93295.1"/>
    <property type="molecule type" value="Genomic_DNA"/>
</dbReference>
<reference evidence="1 2" key="1">
    <citation type="submission" date="2014-04" db="EMBL/GenBank/DDBJ databases">
        <authorList>
            <consortium name="DOE Joint Genome Institute"/>
            <person name="Kuo A."/>
            <person name="Kohler A."/>
            <person name="Costa M.D."/>
            <person name="Nagy L.G."/>
            <person name="Floudas D."/>
            <person name="Copeland A."/>
            <person name="Barry K.W."/>
            <person name="Cichocki N."/>
            <person name="Veneault-Fourrey C."/>
            <person name="LaButti K."/>
            <person name="Lindquist E.A."/>
            <person name="Lipzen A."/>
            <person name="Lundell T."/>
            <person name="Morin E."/>
            <person name="Murat C."/>
            <person name="Sun H."/>
            <person name="Tunlid A."/>
            <person name="Henrissat B."/>
            <person name="Grigoriev I.V."/>
            <person name="Hibbett D.S."/>
            <person name="Martin F."/>
            <person name="Nordberg H.P."/>
            <person name="Cantor M.N."/>
            <person name="Hua S.X."/>
        </authorList>
    </citation>
    <scope>NUCLEOTIDE SEQUENCE [LARGE SCALE GENOMIC DNA]</scope>
    <source>
        <strain evidence="1 2">Marx 270</strain>
    </source>
</reference>
<evidence type="ECO:0000313" key="1">
    <source>
        <dbReference type="EMBL" id="KIN93295.1"/>
    </source>
</evidence>
<name>A0A0C3NBR9_PISTI</name>
<dbReference type="Proteomes" id="UP000054217">
    <property type="component" value="Unassembled WGS sequence"/>
</dbReference>
<dbReference type="HOGENOM" id="CLU_2758815_0_0_1"/>
<accession>A0A0C3NBR9</accession>
<proteinExistence type="predicted"/>